<proteinExistence type="predicted"/>
<comment type="caution">
    <text evidence="1">The sequence shown here is derived from an EMBL/GenBank/DDBJ whole genome shotgun (WGS) entry which is preliminary data.</text>
</comment>
<name>A0A085YXK3_9FLAO</name>
<evidence type="ECO:0000313" key="2">
    <source>
        <dbReference type="Proteomes" id="UP000028703"/>
    </source>
</evidence>
<accession>A0A085YXK3</accession>
<dbReference type="STRING" id="421531.IX38_22625"/>
<protein>
    <submittedName>
        <fullName evidence="1">Uncharacterized protein</fullName>
    </submittedName>
</protein>
<organism evidence="1 2">
    <name type="scientific">Chryseobacterium luteum</name>
    <dbReference type="NCBI Taxonomy" id="421531"/>
    <lineage>
        <taxon>Bacteria</taxon>
        <taxon>Pseudomonadati</taxon>
        <taxon>Bacteroidota</taxon>
        <taxon>Flavobacteriia</taxon>
        <taxon>Flavobacteriales</taxon>
        <taxon>Weeksellaceae</taxon>
        <taxon>Chryseobacterium group</taxon>
        <taxon>Chryseobacterium</taxon>
    </lineage>
</organism>
<dbReference type="EMBL" id="JPRO01000041">
    <property type="protein sequence ID" value="KFE96916.1"/>
    <property type="molecule type" value="Genomic_DNA"/>
</dbReference>
<keyword evidence="2" id="KW-1185">Reference proteome</keyword>
<dbReference type="Proteomes" id="UP000028703">
    <property type="component" value="Unassembled WGS sequence"/>
</dbReference>
<dbReference type="AlphaFoldDB" id="A0A085YXK3"/>
<reference evidence="1 2" key="1">
    <citation type="submission" date="2014-07" db="EMBL/GenBank/DDBJ databases">
        <title>Genome of Chryseobacterium luteum DSM 18605.</title>
        <authorList>
            <person name="Stropko S.J."/>
            <person name="Pipes S.E."/>
            <person name="Newman J.D."/>
        </authorList>
    </citation>
    <scope>NUCLEOTIDE SEQUENCE [LARGE SCALE GENOMIC DNA]</scope>
    <source>
        <strain evidence="1 2">DSM 18605</strain>
    </source>
</reference>
<sequence>MALFIEMSISLTHTGNKHHYNHFRQYPMAKEKLLEILVEEQKILIFELTIYIKLITQKE</sequence>
<gene>
    <name evidence="1" type="ORF">IX38_22625</name>
</gene>
<evidence type="ECO:0000313" key="1">
    <source>
        <dbReference type="EMBL" id="KFE96916.1"/>
    </source>
</evidence>